<organism evidence="11 12">
    <name type="scientific">Boothiomyces macroporosus</name>
    <dbReference type="NCBI Taxonomy" id="261099"/>
    <lineage>
        <taxon>Eukaryota</taxon>
        <taxon>Fungi</taxon>
        <taxon>Fungi incertae sedis</taxon>
        <taxon>Chytridiomycota</taxon>
        <taxon>Chytridiomycota incertae sedis</taxon>
        <taxon>Chytridiomycetes</taxon>
        <taxon>Rhizophydiales</taxon>
        <taxon>Terramycetaceae</taxon>
        <taxon>Boothiomyces</taxon>
    </lineage>
</organism>
<accession>A0AAD5UJ97</accession>
<keyword evidence="12" id="KW-1185">Reference proteome</keyword>
<keyword evidence="7 10" id="KW-0472">Membrane</keyword>
<feature type="transmembrane region" description="Helical" evidence="10">
    <location>
        <begin position="29"/>
        <end position="50"/>
    </location>
</feature>
<keyword evidence="4 10" id="KW-0812">Transmembrane</keyword>
<dbReference type="EMBL" id="JADGKB010000053">
    <property type="protein sequence ID" value="KAJ3256273.1"/>
    <property type="molecule type" value="Genomic_DNA"/>
</dbReference>
<feature type="transmembrane region" description="Helical" evidence="10">
    <location>
        <begin position="283"/>
        <end position="302"/>
    </location>
</feature>
<evidence type="ECO:0000256" key="5">
    <source>
        <dbReference type="ARBA" id="ARBA00022824"/>
    </source>
</evidence>
<dbReference type="PANTHER" id="PTHR13117">
    <property type="entry name" value="ENDOPLASMIC RETICULUM MULTISPAN TRANSMEMBRANE PROTEIN-RELATED"/>
    <property type="match status" value="1"/>
</dbReference>
<dbReference type="Pfam" id="PF04506">
    <property type="entry name" value="Rft-1"/>
    <property type="match status" value="1"/>
</dbReference>
<dbReference type="Proteomes" id="UP001210925">
    <property type="component" value="Unassembled WGS sequence"/>
</dbReference>
<protein>
    <recommendedName>
        <fullName evidence="8 10">Man(5)GlcNAc(2)-PP-dolichol translocation protein RFT1</fullName>
    </recommendedName>
</protein>
<comment type="subcellular location">
    <subcellularLocation>
        <location evidence="1 10">Endoplasmic reticulum membrane</location>
        <topology evidence="1 10">Multi-pass membrane protein</topology>
    </subcellularLocation>
</comment>
<comment type="function">
    <text evidence="9 10">Intramembrane glycolipid transporter that operates in the biosynthetic pathway of dolichol-linked oligosaccharides, the glycan precursors employed in protein asparagine (N)-glycosylation. The sequential addition of sugars to dolichol pyrophosphate produces dolichol-linked oligosaccharides containing fourteen sugars, including two GlcNAcs, nine mannoses and three glucoses. Once assembled, the oligosaccharide is transferred from the lipid to nascent proteins by oligosaccharyltransferases. The assembly of dolichol-linked oligosaccharides begins on the cytosolic side of the endoplasmic reticulum membrane and finishes in its lumen. RFT1 could mediate the translocation of the cytosolically oriented intermediate DolPP-GlcNAc2Man5, produced by ALG11, into the ER lumen where dolichol-linked oligosaccharides assembly continues. However, the intramembrane lipid transporter activity could not be confirmed in vitro.</text>
</comment>
<evidence type="ECO:0000256" key="8">
    <source>
        <dbReference type="ARBA" id="ARBA00044793"/>
    </source>
</evidence>
<keyword evidence="10" id="KW-0813">Transport</keyword>
<reference evidence="11" key="1">
    <citation type="submission" date="2020-05" db="EMBL/GenBank/DDBJ databases">
        <title>Phylogenomic resolution of chytrid fungi.</title>
        <authorList>
            <person name="Stajich J.E."/>
            <person name="Amses K."/>
            <person name="Simmons R."/>
            <person name="Seto K."/>
            <person name="Myers J."/>
            <person name="Bonds A."/>
            <person name="Quandt C.A."/>
            <person name="Barry K."/>
            <person name="Liu P."/>
            <person name="Grigoriev I."/>
            <person name="Longcore J.E."/>
            <person name="James T.Y."/>
        </authorList>
    </citation>
    <scope>NUCLEOTIDE SEQUENCE</scope>
    <source>
        <strain evidence="11">PLAUS21</strain>
    </source>
</reference>
<dbReference type="GO" id="GO:0005789">
    <property type="term" value="C:endoplasmic reticulum membrane"/>
    <property type="evidence" value="ECO:0007669"/>
    <property type="project" value="UniProtKB-SubCell"/>
</dbReference>
<dbReference type="GO" id="GO:0034203">
    <property type="term" value="P:glycolipid translocation"/>
    <property type="evidence" value="ECO:0007669"/>
    <property type="project" value="TreeGrafter"/>
</dbReference>
<evidence type="ECO:0000313" key="11">
    <source>
        <dbReference type="EMBL" id="KAJ3256273.1"/>
    </source>
</evidence>
<feature type="transmembrane region" description="Helical" evidence="10">
    <location>
        <begin position="308"/>
        <end position="331"/>
    </location>
</feature>
<evidence type="ECO:0000256" key="9">
    <source>
        <dbReference type="ARBA" id="ARBA00045912"/>
    </source>
</evidence>
<keyword evidence="5 10" id="KW-0256">Endoplasmic reticulum</keyword>
<dbReference type="AlphaFoldDB" id="A0AAD5UJ97"/>
<gene>
    <name evidence="11" type="primary">RFT1</name>
    <name evidence="11" type="ORF">HK103_005636</name>
</gene>
<comment type="caution">
    <text evidence="10">Lacks conserved residue(s) required for the propagation of feature annotation.</text>
</comment>
<evidence type="ECO:0000256" key="3">
    <source>
        <dbReference type="ARBA" id="ARBA00010288"/>
    </source>
</evidence>
<name>A0AAD5UJ97_9FUNG</name>
<dbReference type="PANTHER" id="PTHR13117:SF5">
    <property type="entry name" value="PROTEIN RFT1 HOMOLOG"/>
    <property type="match status" value="1"/>
</dbReference>
<dbReference type="GO" id="GO:0006488">
    <property type="term" value="P:dolichol-linked oligosaccharide biosynthetic process"/>
    <property type="evidence" value="ECO:0007669"/>
    <property type="project" value="InterPro"/>
</dbReference>
<evidence type="ECO:0000256" key="4">
    <source>
        <dbReference type="ARBA" id="ARBA00022692"/>
    </source>
</evidence>
<evidence type="ECO:0000256" key="6">
    <source>
        <dbReference type="ARBA" id="ARBA00022989"/>
    </source>
</evidence>
<evidence type="ECO:0000256" key="10">
    <source>
        <dbReference type="RuleBase" id="RU365067"/>
    </source>
</evidence>
<dbReference type="InterPro" id="IPR007594">
    <property type="entry name" value="RFT1"/>
</dbReference>
<feature type="transmembrane region" description="Helical" evidence="10">
    <location>
        <begin position="210"/>
        <end position="231"/>
    </location>
</feature>
<evidence type="ECO:0000313" key="12">
    <source>
        <dbReference type="Proteomes" id="UP001210925"/>
    </source>
</evidence>
<comment type="similarity">
    <text evidence="3 10">Belongs to the RFT1 family.</text>
</comment>
<comment type="pathway">
    <text evidence="2">Protein modification; protein glycosylation.</text>
</comment>
<feature type="transmembrane region" description="Helical" evidence="10">
    <location>
        <begin position="251"/>
        <end position="271"/>
    </location>
</feature>
<evidence type="ECO:0000256" key="2">
    <source>
        <dbReference type="ARBA" id="ARBA00004922"/>
    </source>
</evidence>
<evidence type="ECO:0000256" key="1">
    <source>
        <dbReference type="ARBA" id="ARBA00004477"/>
    </source>
</evidence>
<comment type="caution">
    <text evidence="11">The sequence shown here is derived from an EMBL/GenBank/DDBJ whole genome shotgun (WGS) entry which is preliminary data.</text>
</comment>
<evidence type="ECO:0000256" key="7">
    <source>
        <dbReference type="ARBA" id="ARBA00023136"/>
    </source>
</evidence>
<proteinExistence type="inferred from homology"/>
<sequence>MSFIPILIFFVLATISVFTNTFVGDKQFVFYLYTLACGIELLAEPFYSYCQFKLLYDVRVGIESRAFVAQIVSTLVLSTMKLKESRLNVTDGLYIYGYSQVIYSAVLLAQYSRVKMDVSVIPRKSPTWLDIEIINISLGFVFQSIIKHVLTVGDKIVLVWLGIKDESKGSYRLVSDLGSLVCRMLFLPLEEISRAYFSKSNEKQKKECQEFLETLLQFHYIFGSYFVFFATNYTQLLLKILYSKSDAGDLLSLYCLYVPIMGINGITESFVQAAGDTKLLAKQSLYFIYFWIAFIFTSYVTMNLLDMGSFGLVISNMINMLLRIQFSMNFINQKLRVDSRPKAMLVVVYFGCWLVTFSTKQYLVYHLVSGMLCFALTLYVL</sequence>
<keyword evidence="6 10" id="KW-1133">Transmembrane helix</keyword>
<feature type="transmembrane region" description="Helical" evidence="10">
    <location>
        <begin position="343"/>
        <end position="358"/>
    </location>
</feature>